<dbReference type="AlphaFoldDB" id="G9ZQ34"/>
<evidence type="ECO:0000313" key="1">
    <source>
        <dbReference type="EMBL" id="EHL97859.1"/>
    </source>
</evidence>
<organism evidence="1 2">
    <name type="scientific">Lentilactobacillus parafarraginis F0439</name>
    <dbReference type="NCBI Taxonomy" id="797515"/>
    <lineage>
        <taxon>Bacteria</taxon>
        <taxon>Bacillati</taxon>
        <taxon>Bacillota</taxon>
        <taxon>Bacilli</taxon>
        <taxon>Lactobacillales</taxon>
        <taxon>Lactobacillaceae</taxon>
        <taxon>Lentilactobacillus</taxon>
    </lineage>
</organism>
<evidence type="ECO:0000313" key="2">
    <source>
        <dbReference type="Proteomes" id="UP000004625"/>
    </source>
</evidence>
<protein>
    <submittedName>
        <fullName evidence="1">Uncharacterized protein</fullName>
    </submittedName>
</protein>
<dbReference type="EMBL" id="AGEY01000102">
    <property type="protein sequence ID" value="EHL97859.1"/>
    <property type="molecule type" value="Genomic_DNA"/>
</dbReference>
<sequence>MASGVQFRDTDRYIMVKNPLYIERYGYTYENPDDFSWLSEKYGA</sequence>
<reference evidence="1 2" key="1">
    <citation type="submission" date="2011-09" db="EMBL/GenBank/DDBJ databases">
        <authorList>
            <person name="Weinstock G."/>
            <person name="Sodergren E."/>
            <person name="Clifton S."/>
            <person name="Fulton L."/>
            <person name="Fulton B."/>
            <person name="Courtney L."/>
            <person name="Fronick C."/>
            <person name="Harrison M."/>
            <person name="Strong C."/>
            <person name="Farmer C."/>
            <person name="Delahaunty K."/>
            <person name="Markovic C."/>
            <person name="Hall O."/>
            <person name="Minx P."/>
            <person name="Tomlinson C."/>
            <person name="Mitreva M."/>
            <person name="Hou S."/>
            <person name="Chen J."/>
            <person name="Wollam A."/>
            <person name="Pepin K.H."/>
            <person name="Johnson M."/>
            <person name="Bhonagiri V."/>
            <person name="Zhang X."/>
            <person name="Suruliraj S."/>
            <person name="Warren W."/>
            <person name="Chinwalla A."/>
            <person name="Mardis E.R."/>
            <person name="Wilson R.K."/>
        </authorList>
    </citation>
    <scope>NUCLEOTIDE SEQUENCE [LARGE SCALE GENOMIC DNA]</scope>
    <source>
        <strain evidence="1 2">F0439</strain>
    </source>
</reference>
<keyword evidence="2" id="KW-1185">Reference proteome</keyword>
<gene>
    <name evidence="1" type="ORF">HMPREF9103_01839</name>
</gene>
<name>G9ZQ34_9LACO</name>
<dbReference type="Proteomes" id="UP000004625">
    <property type="component" value="Unassembled WGS sequence"/>
</dbReference>
<proteinExistence type="predicted"/>
<accession>G9ZQ34</accession>
<comment type="caution">
    <text evidence="1">The sequence shown here is derived from an EMBL/GenBank/DDBJ whole genome shotgun (WGS) entry which is preliminary data.</text>
</comment>
<dbReference type="HOGENOM" id="CLU_3217914_0_0_9"/>